<keyword evidence="4" id="KW-1185">Reference proteome</keyword>
<evidence type="ECO:0000256" key="2">
    <source>
        <dbReference type="SAM" id="SignalP"/>
    </source>
</evidence>
<evidence type="ECO:0000256" key="1">
    <source>
        <dbReference type="SAM" id="MobiDB-lite"/>
    </source>
</evidence>
<evidence type="ECO:0000313" key="4">
    <source>
        <dbReference type="Proteomes" id="UP000464751"/>
    </source>
</evidence>
<keyword evidence="2" id="KW-0732">Signal</keyword>
<feature type="region of interest" description="Disordered" evidence="1">
    <location>
        <begin position="76"/>
        <end position="95"/>
    </location>
</feature>
<name>A0A6P1YG84_9HYPH</name>
<feature type="signal peptide" evidence="2">
    <location>
        <begin position="1"/>
        <end position="31"/>
    </location>
</feature>
<gene>
    <name evidence="3" type="ORF">G3A50_00200</name>
</gene>
<dbReference type="Proteomes" id="UP000464751">
    <property type="component" value="Chromosome"/>
</dbReference>
<dbReference type="AlphaFoldDB" id="A0A6P1YG84"/>
<accession>A0A6P1YG84</accession>
<dbReference type="RefSeq" id="WP_163073244.1">
    <property type="nucleotide sequence ID" value="NZ_CP048630.1"/>
</dbReference>
<feature type="compositionally biased region" description="Basic and acidic residues" evidence="1">
    <location>
        <begin position="146"/>
        <end position="157"/>
    </location>
</feature>
<proteinExistence type="predicted"/>
<feature type="region of interest" description="Disordered" evidence="1">
    <location>
        <begin position="141"/>
        <end position="198"/>
    </location>
</feature>
<dbReference type="KEGG" id="apra:G3A50_00200"/>
<organism evidence="3 4">
    <name type="scientific">Ancylobacter pratisalsi</name>
    <dbReference type="NCBI Taxonomy" id="1745854"/>
    <lineage>
        <taxon>Bacteria</taxon>
        <taxon>Pseudomonadati</taxon>
        <taxon>Pseudomonadota</taxon>
        <taxon>Alphaproteobacteria</taxon>
        <taxon>Hyphomicrobiales</taxon>
        <taxon>Xanthobacteraceae</taxon>
        <taxon>Ancylobacter</taxon>
    </lineage>
</organism>
<evidence type="ECO:0000313" key="3">
    <source>
        <dbReference type="EMBL" id="QIB32299.1"/>
    </source>
</evidence>
<feature type="chain" id="PRO_5026934382" evidence="2">
    <location>
        <begin position="32"/>
        <end position="228"/>
    </location>
</feature>
<protein>
    <submittedName>
        <fullName evidence="3">Uncharacterized protein</fullName>
    </submittedName>
</protein>
<sequence length="228" mass="23649">MPDRFATPARFAVLIGLFLVAATSLTGAAQAQSTSPAKACADRWNQMKASGKTGDMLYRDFSRDCMAEISAGAASASSASKPAASSPAVPTGPAATAAQPSIKQCAELWNEMKAKNQTGDFTYREFAQQCLAGTSAMPGAASTEAARGKPDAADKKASPAPAAGTSRTSVPSAGTRSSPPTPPASSDEDEETDREALGRCNGEWKTYKARHNLTGAKAWHVFMAKCLP</sequence>
<dbReference type="EMBL" id="CP048630">
    <property type="protein sequence ID" value="QIB32299.1"/>
    <property type="molecule type" value="Genomic_DNA"/>
</dbReference>
<reference evidence="3 4" key="1">
    <citation type="submission" date="2020-02" db="EMBL/GenBank/DDBJ databases">
        <authorList>
            <person name="Li G."/>
        </authorList>
    </citation>
    <scope>NUCLEOTIDE SEQUENCE [LARGE SCALE GENOMIC DNA]</scope>
    <source>
        <strain evidence="3 4">DSM 102029</strain>
    </source>
</reference>